<dbReference type="Pfam" id="PF13676">
    <property type="entry name" value="TIR_2"/>
    <property type="match status" value="1"/>
</dbReference>
<dbReference type="GO" id="GO:0007165">
    <property type="term" value="P:signal transduction"/>
    <property type="evidence" value="ECO:0007669"/>
    <property type="project" value="InterPro"/>
</dbReference>
<dbReference type="Proteomes" id="UP000244755">
    <property type="component" value="Chromosome 1"/>
</dbReference>
<dbReference type="PROSITE" id="PS50104">
    <property type="entry name" value="TIR"/>
    <property type="match status" value="1"/>
</dbReference>
<organism evidence="4 5">
    <name type="scientific">Methylobacterium currus</name>
    <dbReference type="NCBI Taxonomy" id="2051553"/>
    <lineage>
        <taxon>Bacteria</taxon>
        <taxon>Pseudomonadati</taxon>
        <taxon>Pseudomonadota</taxon>
        <taxon>Alphaproteobacteria</taxon>
        <taxon>Hyphomicrobiales</taxon>
        <taxon>Methylobacteriaceae</taxon>
        <taxon>Methylobacterium</taxon>
    </lineage>
</organism>
<reference evidence="4 5" key="1">
    <citation type="submission" date="2018-04" db="EMBL/GenBank/DDBJ databases">
        <title>Methylobacterium sp. PR1016A genome.</title>
        <authorList>
            <person name="Park W."/>
        </authorList>
    </citation>
    <scope>NUCLEOTIDE SEQUENCE [LARGE SCALE GENOMIC DNA]</scope>
    <source>
        <strain evidence="4 5">PR1016A</strain>
    </source>
</reference>
<dbReference type="SUPFAM" id="SSF52200">
    <property type="entry name" value="Toll/Interleukin receptor TIR domain"/>
    <property type="match status" value="1"/>
</dbReference>
<feature type="domain" description="TIR" evidence="3">
    <location>
        <begin position="1"/>
        <end position="142"/>
    </location>
</feature>
<keyword evidence="5" id="KW-1185">Reference proteome</keyword>
<evidence type="ECO:0000256" key="1">
    <source>
        <dbReference type="SAM" id="Coils"/>
    </source>
</evidence>
<accession>A0A2R4WJV0</accession>
<proteinExistence type="predicted"/>
<dbReference type="AlphaFoldDB" id="A0A2R4WJV0"/>
<name>A0A2R4WJV0_9HYPH</name>
<evidence type="ECO:0000313" key="5">
    <source>
        <dbReference type="Proteomes" id="UP000244755"/>
    </source>
</evidence>
<keyword evidence="4" id="KW-0675">Receptor</keyword>
<keyword evidence="1" id="KW-0175">Coiled coil</keyword>
<sequence length="314" mass="35570">MATIFFSYSHKDEALRDRLEVALTTMKRQGLIETWHDRRLRAGDDFDTGVRAELERADVILLLVSPDFIASDYCHDVEMTRAMERHERGEARVIPVILRPCDWHPMPFGKILGVPRDGLAITRWPDLDEAFLDVVKWIRAALPKPGPAPAPPRGVPGPEAAAPITGPRSSNLRLKKVFTEADRDRFLTDAYEYMARFFQGSLEELQERNEGIETNFRRLDANRFTAVVYDRGQAVSRCSVVLGGMLGKGISYSANDRAESNSFNENLRVDADDQGMFLRSLGMASRRTDDERKLTPEGASELYWELLIGRLQGR</sequence>
<dbReference type="KEGG" id="mee:DA075_13420"/>
<dbReference type="InterPro" id="IPR000157">
    <property type="entry name" value="TIR_dom"/>
</dbReference>
<dbReference type="Gene3D" id="3.40.50.10140">
    <property type="entry name" value="Toll/interleukin-1 receptor homology (TIR) domain"/>
    <property type="match status" value="1"/>
</dbReference>
<evidence type="ECO:0000259" key="3">
    <source>
        <dbReference type="PROSITE" id="PS50104"/>
    </source>
</evidence>
<feature type="compositionally biased region" description="Pro residues" evidence="2">
    <location>
        <begin position="146"/>
        <end position="155"/>
    </location>
</feature>
<dbReference type="RefSeq" id="WP_099953666.1">
    <property type="nucleotide sequence ID" value="NZ_CP028843.1"/>
</dbReference>
<feature type="coiled-coil region" evidence="1">
    <location>
        <begin position="195"/>
        <end position="222"/>
    </location>
</feature>
<dbReference type="InterPro" id="IPR035897">
    <property type="entry name" value="Toll_tir_struct_dom_sf"/>
</dbReference>
<dbReference type="SMART" id="SM00255">
    <property type="entry name" value="TIR"/>
    <property type="match status" value="1"/>
</dbReference>
<protein>
    <submittedName>
        <fullName evidence="4">Toll/interleukin-1 receptor domain-containing protein</fullName>
    </submittedName>
</protein>
<evidence type="ECO:0000313" key="4">
    <source>
        <dbReference type="EMBL" id="AWB21795.1"/>
    </source>
</evidence>
<feature type="region of interest" description="Disordered" evidence="2">
    <location>
        <begin position="146"/>
        <end position="166"/>
    </location>
</feature>
<evidence type="ECO:0000256" key="2">
    <source>
        <dbReference type="SAM" id="MobiDB-lite"/>
    </source>
</evidence>
<dbReference type="OrthoDB" id="1426235at2"/>
<dbReference type="EMBL" id="CP028843">
    <property type="protein sequence ID" value="AWB21795.1"/>
    <property type="molecule type" value="Genomic_DNA"/>
</dbReference>
<gene>
    <name evidence="4" type="ORF">DA075_13420</name>
</gene>